<dbReference type="InterPro" id="IPR036388">
    <property type="entry name" value="WH-like_DNA-bd_sf"/>
</dbReference>
<evidence type="ECO:0000313" key="4">
    <source>
        <dbReference type="EMBL" id="MXR50370.1"/>
    </source>
</evidence>
<protein>
    <submittedName>
        <fullName evidence="4">Replication protein H</fullName>
    </submittedName>
</protein>
<dbReference type="Gene3D" id="3.90.820.10">
    <property type="entry name" value="Structural Genomics, Unknown Function 30-nov-00 1gh9 Mol_id"/>
    <property type="match status" value="1"/>
</dbReference>
<dbReference type="InterPro" id="IPR043855">
    <property type="entry name" value="DUF5817"/>
</dbReference>
<dbReference type="OrthoDB" id="142616at2157"/>
<accession>A0A6B0T664</accession>
<dbReference type="RefSeq" id="WP_159762507.1">
    <property type="nucleotide sequence ID" value="NZ_WUUT01000001.1"/>
</dbReference>
<evidence type="ECO:0000259" key="3">
    <source>
        <dbReference type="Pfam" id="PF22798"/>
    </source>
</evidence>
<proteinExistence type="predicted"/>
<evidence type="ECO:0000256" key="1">
    <source>
        <dbReference type="SAM" id="MobiDB-lite"/>
    </source>
</evidence>
<feature type="compositionally biased region" description="Basic and acidic residues" evidence="1">
    <location>
        <begin position="37"/>
        <end position="49"/>
    </location>
</feature>
<dbReference type="EMBL" id="WUUT01000001">
    <property type="protein sequence ID" value="MXR50370.1"/>
    <property type="molecule type" value="Genomic_DNA"/>
</dbReference>
<dbReference type="Proteomes" id="UP000466535">
    <property type="component" value="Unassembled WGS sequence"/>
</dbReference>
<name>A0A6B0T664_9EURY</name>
<keyword evidence="5" id="KW-1185">Reference proteome</keyword>
<dbReference type="AlphaFoldDB" id="A0A6B0T664"/>
<reference evidence="4 5" key="1">
    <citation type="submission" date="2019-12" db="EMBL/GenBank/DDBJ databases">
        <title>Isolation and characterization of three novel carbon monoxide-oxidizing members of Halobacteria from salione crusts and soils.</title>
        <authorList>
            <person name="Myers M.R."/>
            <person name="King G.M."/>
        </authorList>
    </citation>
    <scope>NUCLEOTIDE SEQUENCE [LARGE SCALE GENOMIC DNA]</scope>
    <source>
        <strain evidence="4 5">WSH3</strain>
    </source>
</reference>
<feature type="region of interest" description="Disordered" evidence="1">
    <location>
        <begin position="94"/>
        <end position="144"/>
    </location>
</feature>
<organism evidence="4 5">
    <name type="scientific">Halovenus carboxidivorans</name>
    <dbReference type="NCBI Taxonomy" id="2692199"/>
    <lineage>
        <taxon>Archaea</taxon>
        <taxon>Methanobacteriati</taxon>
        <taxon>Methanobacteriota</taxon>
        <taxon>Stenosarchaea group</taxon>
        <taxon>Halobacteria</taxon>
        <taxon>Halobacteriales</taxon>
        <taxon>Haloarculaceae</taxon>
        <taxon>Halovenus</taxon>
    </lineage>
</organism>
<dbReference type="Pfam" id="PF19134">
    <property type="entry name" value="DUF5817"/>
    <property type="match status" value="1"/>
</dbReference>
<feature type="domain" description="DUF5817" evidence="3">
    <location>
        <begin position="116"/>
        <end position="169"/>
    </location>
</feature>
<dbReference type="Pfam" id="PF22798">
    <property type="entry name" value="DUF5817_CT"/>
    <property type="match status" value="1"/>
</dbReference>
<dbReference type="InterPro" id="IPR053849">
    <property type="entry name" value="DUF5817_C"/>
</dbReference>
<comment type="caution">
    <text evidence="4">The sequence shown here is derived from an EMBL/GenBank/DDBJ whole genome shotgun (WGS) entry which is preliminary data.</text>
</comment>
<gene>
    <name evidence="4" type="ORF">GRX03_01945</name>
</gene>
<feature type="domain" description="DUF5817" evidence="2">
    <location>
        <begin position="2"/>
        <end position="58"/>
    </location>
</feature>
<evidence type="ECO:0000259" key="2">
    <source>
        <dbReference type="Pfam" id="PF19134"/>
    </source>
</evidence>
<dbReference type="Gene3D" id="1.10.10.10">
    <property type="entry name" value="Winged helix-like DNA-binding domain superfamily/Winged helix DNA-binding domain"/>
    <property type="match status" value="1"/>
</dbReference>
<feature type="compositionally biased region" description="Basic and acidic residues" evidence="1">
    <location>
        <begin position="104"/>
        <end position="133"/>
    </location>
</feature>
<feature type="region of interest" description="Disordered" evidence="1">
    <location>
        <begin position="26"/>
        <end position="49"/>
    </location>
</feature>
<sequence length="170" mass="19167">MYAVVGCGECQMLWIVEGRPERSECPRCGTTRKHERRREFVTTDDEDHAREVRSSMLAARQDQSDAFAELDSFAELDEQVERAGIDDETYLAESGIDPDAVAEAGRDESTTQSREEVVREAIREQDRPGEAEVRSYASERGVPEEYTERALEKLLRSGEVSESGGGYRLL</sequence>
<evidence type="ECO:0000313" key="5">
    <source>
        <dbReference type="Proteomes" id="UP000466535"/>
    </source>
</evidence>